<protein>
    <submittedName>
        <fullName evidence="2">Uncharacterized protein</fullName>
    </submittedName>
</protein>
<dbReference type="OrthoDB" id="3794583at2759"/>
<evidence type="ECO:0000313" key="3">
    <source>
        <dbReference type="Proteomes" id="UP000663193"/>
    </source>
</evidence>
<dbReference type="AlphaFoldDB" id="A0A7U2FDJ0"/>
<sequence length="556" mass="61474">MPLRSGKVLPKDGKSQSSAQGNNSRPQQLAHNAHGTTAIKRTRSHADTSPTDPAQQLPARKRRATKPRARSPAAAKQAQPKEVIDLTGDDDPDEENGHQPVPRSNTRSVRSSGRPHRAFKDVMEGPELEDDAHTSRRVRTQSAEQSFEGQEKMVNQMVAGSKMTTRSRKWKVMHQQAGVPFKDHDSVQEENSSASWGVRNESVQDSGGRGNGCSGLAVVMFTQAEAVKILERVIQGAASNARPPYTLRTGEYISFPVTMSYHLGGMGRYGWAPSRIAADDPDQTAIKDCEFAPQKAPRNMPRNSNHEAFHDGQAPQRQAAHGMHTVAADYVFNWGTNYGKSIREVGRHYIASVLASPRLAQLLEEHIGLRKALKLYAHDDPRLSSAPSSPLAYAIPIRPAASALEALAPGILPDEPTVPKTLEELGLGPSEVARVRAAEKYVLDFGRFRGKSLEQVTPAYLQDLEHNHFGLETHAGLRAALFFFYERNPEKYRMDYGKHEGMTLQEVPKDYLLVLESGGSRFQKKEMLQQALWHYNEKMRRSNAKLSGTLGRSGSA</sequence>
<accession>A0A7U2FDJ0</accession>
<feature type="compositionally biased region" description="Polar residues" evidence="1">
    <location>
        <begin position="15"/>
        <end position="30"/>
    </location>
</feature>
<evidence type="ECO:0000256" key="1">
    <source>
        <dbReference type="SAM" id="MobiDB-lite"/>
    </source>
</evidence>
<organism evidence="2 3">
    <name type="scientific">Phaeosphaeria nodorum (strain SN15 / ATCC MYA-4574 / FGSC 10173)</name>
    <name type="common">Glume blotch fungus</name>
    <name type="synonym">Parastagonospora nodorum</name>
    <dbReference type="NCBI Taxonomy" id="321614"/>
    <lineage>
        <taxon>Eukaryota</taxon>
        <taxon>Fungi</taxon>
        <taxon>Dikarya</taxon>
        <taxon>Ascomycota</taxon>
        <taxon>Pezizomycotina</taxon>
        <taxon>Dothideomycetes</taxon>
        <taxon>Pleosporomycetidae</taxon>
        <taxon>Pleosporales</taxon>
        <taxon>Pleosporineae</taxon>
        <taxon>Phaeosphaeriaceae</taxon>
        <taxon>Parastagonospora</taxon>
    </lineage>
</organism>
<proteinExistence type="predicted"/>
<gene>
    <name evidence="2" type="ORF">JI435_306890</name>
</gene>
<reference evidence="3" key="1">
    <citation type="journal article" date="2021" name="BMC Genomics">
        <title>Chromosome-level genome assembly and manually-curated proteome of model necrotroph Parastagonospora nodorum Sn15 reveals a genome-wide trove of candidate effector homologs, and redundancy of virulence-related functions within an accessory chromosome.</title>
        <authorList>
            <person name="Bertazzoni S."/>
            <person name="Jones D.A.B."/>
            <person name="Phan H.T."/>
            <person name="Tan K.-C."/>
            <person name="Hane J.K."/>
        </authorList>
    </citation>
    <scope>NUCLEOTIDE SEQUENCE [LARGE SCALE GENOMIC DNA]</scope>
    <source>
        <strain evidence="3">SN15 / ATCC MYA-4574 / FGSC 10173)</strain>
    </source>
</reference>
<feature type="compositionally biased region" description="Polar residues" evidence="1">
    <location>
        <begin position="189"/>
        <end position="205"/>
    </location>
</feature>
<dbReference type="VEuPathDB" id="FungiDB:JI435_306890"/>
<feature type="compositionally biased region" description="Polar residues" evidence="1">
    <location>
        <begin position="102"/>
        <end position="111"/>
    </location>
</feature>
<name>A0A7U2FDJ0_PHANO</name>
<dbReference type="EMBL" id="CP069037">
    <property type="protein sequence ID" value="QRD03293.1"/>
    <property type="molecule type" value="Genomic_DNA"/>
</dbReference>
<feature type="compositionally biased region" description="Basic residues" evidence="1">
    <location>
        <begin position="59"/>
        <end position="69"/>
    </location>
</feature>
<feature type="compositionally biased region" description="Low complexity" evidence="1">
    <location>
        <begin position="70"/>
        <end position="81"/>
    </location>
</feature>
<evidence type="ECO:0000313" key="2">
    <source>
        <dbReference type="EMBL" id="QRD03293.1"/>
    </source>
</evidence>
<dbReference type="Proteomes" id="UP000663193">
    <property type="component" value="Chromosome 15"/>
</dbReference>
<keyword evidence="3" id="KW-1185">Reference proteome</keyword>
<feature type="region of interest" description="Disordered" evidence="1">
    <location>
        <begin position="1"/>
        <end position="150"/>
    </location>
</feature>
<feature type="region of interest" description="Disordered" evidence="1">
    <location>
        <begin position="182"/>
        <end position="209"/>
    </location>
</feature>